<protein>
    <submittedName>
        <fullName evidence="1">Uncharacterized protein</fullName>
    </submittedName>
</protein>
<proteinExistence type="predicted"/>
<gene>
    <name evidence="1" type="ordered locus">W5S_0162</name>
    <name evidence="2" type="ORF">F6Q06_23990</name>
</gene>
<reference evidence="4" key="3">
    <citation type="submission" date="2023-07" db="EMBL/GenBank/DDBJ databases">
        <title>Identification of Pectobacterium versatile causing blackleg of potato from New York State with a whole genome sequencing approach.</title>
        <authorList>
            <person name="Ma X."/>
            <person name="Swingle B."/>
        </authorList>
    </citation>
    <scope>NUCLEOTIDE SEQUENCE [LARGE SCALE GENOMIC DNA]</scope>
    <source>
        <strain evidence="4">NY1588A</strain>
    </source>
</reference>
<keyword evidence="4" id="KW-1185">Reference proteome</keyword>
<accession>A0A0H3HWU6</accession>
<evidence type="ECO:0000313" key="2">
    <source>
        <dbReference type="EMBL" id="MBI0557492.1"/>
    </source>
</evidence>
<name>A0A0H3HWU6_PECPM</name>
<dbReference type="EMBL" id="WABS01000123">
    <property type="protein sequence ID" value="MBI0557492.1"/>
    <property type="molecule type" value="Genomic_DNA"/>
</dbReference>
<dbReference type="eggNOG" id="ENOG5032S3Q">
    <property type="taxonomic scope" value="Bacteria"/>
</dbReference>
<dbReference type="KEGG" id="pec:W5S_0162"/>
<evidence type="ECO:0000313" key="4">
    <source>
        <dbReference type="Proteomes" id="UP001194579"/>
    </source>
</evidence>
<organism evidence="1 3">
    <name type="scientific">Pectobacterium parmentieri</name>
    <dbReference type="NCBI Taxonomy" id="1905730"/>
    <lineage>
        <taxon>Bacteria</taxon>
        <taxon>Pseudomonadati</taxon>
        <taxon>Pseudomonadota</taxon>
        <taxon>Gammaproteobacteria</taxon>
        <taxon>Enterobacterales</taxon>
        <taxon>Pectobacteriaceae</taxon>
        <taxon>Pectobacterium</taxon>
    </lineage>
</organism>
<evidence type="ECO:0000313" key="3">
    <source>
        <dbReference type="Proteomes" id="UP000008044"/>
    </source>
</evidence>
<dbReference type="AlphaFoldDB" id="A0A0H3HWU6"/>
<evidence type="ECO:0000313" key="1">
    <source>
        <dbReference type="EMBL" id="AFI88301.1"/>
    </source>
</evidence>
<sequence>MVDITEEIKKIEAASFFSLMGVNNLHEGDVILIENVRKVFIEPSDADLKGFYKKTEWLPTSPTQDDPFYKKQANPKELIELRKEINKRVISATRELNKVDFISSPHDFSVAARNAICFAFRQLITERYFSLGNRWGRITDIYYSGHWPVGFAKERYIVI</sequence>
<reference evidence="1" key="2">
    <citation type="submission" date="2012-03" db="EMBL/GenBank/DDBJ databases">
        <authorList>
            <person name="Koskinen P."/>
            <person name="Laine P."/>
            <person name="Niemi O."/>
            <person name="Nykyri J."/>
            <person name="Harjunpaa H."/>
            <person name="Auvinen P."/>
            <person name="Paulin L."/>
            <person name="Pirhonen M."/>
            <person name="Palva T."/>
            <person name="Holm L."/>
        </authorList>
    </citation>
    <scope>NUCLEOTIDE SEQUENCE</scope>
    <source>
        <strain evidence="1">SCC3193</strain>
    </source>
</reference>
<dbReference type="EMBL" id="CP003415">
    <property type="protein sequence ID" value="AFI88301.1"/>
    <property type="molecule type" value="Genomic_DNA"/>
</dbReference>
<dbReference type="HOGENOM" id="CLU_1667911_0_0_6"/>
<dbReference type="Proteomes" id="UP001194579">
    <property type="component" value="Unassembled WGS sequence"/>
</dbReference>
<reference evidence="2" key="4">
    <citation type="submission" date="2024-05" db="EMBL/GenBank/DDBJ databases">
        <title>Identification of Pectobacterium versatile causing blackleg of potato from New York State with a whole genome sequencing approach.</title>
        <authorList>
            <person name="Ma X."/>
            <person name="Swingle B."/>
        </authorList>
    </citation>
    <scope>NUCLEOTIDE SEQUENCE</scope>
    <source>
        <strain evidence="2">NY1588A</strain>
    </source>
</reference>
<dbReference type="RefSeq" id="WP_014698462.1">
    <property type="nucleotide sequence ID" value="NC_017845.1"/>
</dbReference>
<dbReference type="Proteomes" id="UP000008044">
    <property type="component" value="Chromosome"/>
</dbReference>
<reference evidence="1 3" key="1">
    <citation type="journal article" date="2012" name="J. Bacteriol.">
        <title>Genome sequence of Pectobacterium sp. strain SCC3193.</title>
        <authorList>
            <person name="Koskinen J.P."/>
            <person name="Laine P."/>
            <person name="Niemi O."/>
            <person name="Nykyri J."/>
            <person name="Harjunpaa H."/>
            <person name="Auvinen P."/>
            <person name="Paulin L."/>
            <person name="Pirhonen M."/>
            <person name="Palva T."/>
            <person name="Holm L."/>
        </authorList>
    </citation>
    <scope>NUCLEOTIDE SEQUENCE [LARGE SCALE GENOMIC DNA]</scope>
    <source>
        <strain evidence="1 3">SCC3193</strain>
    </source>
</reference>